<dbReference type="AlphaFoldDB" id="A0A4Z2J1D5"/>
<dbReference type="EMBL" id="SRLO01000028">
    <property type="protein sequence ID" value="TNN84125.1"/>
    <property type="molecule type" value="Genomic_DNA"/>
</dbReference>
<reference evidence="2 3" key="1">
    <citation type="submission" date="2019-03" db="EMBL/GenBank/DDBJ databases">
        <title>First draft genome of Liparis tanakae, snailfish: a comprehensive survey of snailfish specific genes.</title>
        <authorList>
            <person name="Kim W."/>
            <person name="Song I."/>
            <person name="Jeong J.-H."/>
            <person name="Kim D."/>
            <person name="Kim S."/>
            <person name="Ryu S."/>
            <person name="Song J.Y."/>
            <person name="Lee S.K."/>
        </authorList>
    </citation>
    <scope>NUCLEOTIDE SEQUENCE [LARGE SCALE GENOMIC DNA]</scope>
    <source>
        <tissue evidence="2">Muscle</tissue>
    </source>
</reference>
<gene>
    <name evidence="2" type="ORF">EYF80_005452</name>
</gene>
<evidence type="ECO:0000313" key="2">
    <source>
        <dbReference type="EMBL" id="TNN84125.1"/>
    </source>
</evidence>
<evidence type="ECO:0000256" key="1">
    <source>
        <dbReference type="SAM" id="MobiDB-lite"/>
    </source>
</evidence>
<accession>A0A4Z2J1D5</accession>
<evidence type="ECO:0000313" key="3">
    <source>
        <dbReference type="Proteomes" id="UP000314294"/>
    </source>
</evidence>
<proteinExistence type="predicted"/>
<feature type="region of interest" description="Disordered" evidence="1">
    <location>
        <begin position="181"/>
        <end position="206"/>
    </location>
</feature>
<protein>
    <submittedName>
        <fullName evidence="2">Uncharacterized protein</fullName>
    </submittedName>
</protein>
<feature type="compositionally biased region" description="Basic and acidic residues" evidence="1">
    <location>
        <begin position="73"/>
        <end position="102"/>
    </location>
</feature>
<dbReference type="Proteomes" id="UP000314294">
    <property type="component" value="Unassembled WGS sequence"/>
</dbReference>
<organism evidence="2 3">
    <name type="scientific">Liparis tanakae</name>
    <name type="common">Tanaka's snailfish</name>
    <dbReference type="NCBI Taxonomy" id="230148"/>
    <lineage>
        <taxon>Eukaryota</taxon>
        <taxon>Metazoa</taxon>
        <taxon>Chordata</taxon>
        <taxon>Craniata</taxon>
        <taxon>Vertebrata</taxon>
        <taxon>Euteleostomi</taxon>
        <taxon>Actinopterygii</taxon>
        <taxon>Neopterygii</taxon>
        <taxon>Teleostei</taxon>
        <taxon>Neoteleostei</taxon>
        <taxon>Acanthomorphata</taxon>
        <taxon>Eupercaria</taxon>
        <taxon>Perciformes</taxon>
        <taxon>Cottioidei</taxon>
        <taxon>Cottales</taxon>
        <taxon>Liparidae</taxon>
        <taxon>Liparis</taxon>
    </lineage>
</organism>
<comment type="caution">
    <text evidence="2">The sequence shown here is derived from an EMBL/GenBank/DDBJ whole genome shotgun (WGS) entry which is preliminary data.</text>
</comment>
<sequence length="206" mass="22378">MSGARVPRAEEVCRKLGGRRGNREEEAEASVTKWNKRQVGEGGGGQSLQEDHSELCRSWSPAPFPESLLLAGGRREDGGRWREAEGGAARRAERGDFPRLPENEENSYDSSGLGHRIPSGASFVNRLLTAQGCTHVFAKPGQLGCNNWNNFTLSIQMLNSDSPAVPPTSRLENLGKAVPLRGDELSASSRRRLSDVPPSADLETDI</sequence>
<keyword evidence="3" id="KW-1185">Reference proteome</keyword>
<feature type="region of interest" description="Disordered" evidence="1">
    <location>
        <begin position="1"/>
        <end position="113"/>
    </location>
</feature>
<name>A0A4Z2J1D5_9TELE</name>